<reference evidence="2" key="1">
    <citation type="journal article" date="2022" name="ISME J.">
        <title>Genetic and phylogenetic analysis of dissimilatory iodate-reducing bacteria identifies potential niches across the world's oceans.</title>
        <authorList>
            <person name="Reyes-Umana V."/>
            <person name="Henning Z."/>
            <person name="Lee K."/>
            <person name="Barnum T.P."/>
            <person name="Coates J.D."/>
        </authorList>
    </citation>
    <scope>NUCLEOTIDE SEQUENCE [LARGE SCALE GENOMIC DNA]</scope>
    <source>
        <strain evidence="2">IR12</strain>
    </source>
</reference>
<sequence length="306" mass="35627">MLTDEERQENLQIARQLHEGAYQKFWDRVQAAPGDRFELFDYELAHQLTDAPWRTVAGDLVGRELCEVTNLVHQWTLELDRWDLWIDVLGEYQDAQDRWNIRAEFIEPLAHRCLQAPSHLKDVLIGVATNAAHQASLALTPGYKDRMPSDSRRVKALAKGRRIFLKRHEALEQLDELAKPWPSLHPFRKLLDCLDTKDYREHTHDYRNRSSHAIPPNFEFGEVGFWMRCVGFREERLRNPDGTLTIKEDVSRSSVSYSFGGVAPLAIDLTIQHCRGQYDVARSTYLAYRDFLKEILNQLWVRTQAG</sequence>
<evidence type="ECO:0000313" key="1">
    <source>
        <dbReference type="EMBL" id="MBT0963921.1"/>
    </source>
</evidence>
<organism evidence="1 2">
    <name type="scientific">Denitromonas iodatirespirans</name>
    <dbReference type="NCBI Taxonomy" id="2795389"/>
    <lineage>
        <taxon>Bacteria</taxon>
        <taxon>Pseudomonadati</taxon>
        <taxon>Pseudomonadota</taxon>
        <taxon>Betaproteobacteria</taxon>
        <taxon>Rhodocyclales</taxon>
        <taxon>Zoogloeaceae</taxon>
        <taxon>Denitromonas</taxon>
    </lineage>
</organism>
<protein>
    <submittedName>
        <fullName evidence="1">Uncharacterized protein</fullName>
    </submittedName>
</protein>
<keyword evidence="2" id="KW-1185">Reference proteome</keyword>
<evidence type="ECO:0000313" key="2">
    <source>
        <dbReference type="Proteomes" id="UP000694660"/>
    </source>
</evidence>
<proteinExistence type="predicted"/>
<gene>
    <name evidence="1" type="ORF">I8J34_22305</name>
</gene>
<name>A0A944DF34_DENI1</name>
<dbReference type="Proteomes" id="UP000694660">
    <property type="component" value="Unassembled WGS sequence"/>
</dbReference>
<accession>A0A944DF34</accession>
<dbReference type="EMBL" id="JAEKFT010000042">
    <property type="protein sequence ID" value="MBT0963921.1"/>
    <property type="molecule type" value="Genomic_DNA"/>
</dbReference>
<dbReference type="AlphaFoldDB" id="A0A944DF34"/>
<dbReference type="RefSeq" id="WP_214363847.1">
    <property type="nucleotide sequence ID" value="NZ_JAEKFT010000042.1"/>
</dbReference>
<comment type="caution">
    <text evidence="1">The sequence shown here is derived from an EMBL/GenBank/DDBJ whole genome shotgun (WGS) entry which is preliminary data.</text>
</comment>